<dbReference type="Proteomes" id="UP001219009">
    <property type="component" value="Chromosome"/>
</dbReference>
<sequence>MSFKDSMIRGFAMYGLSSMSQCGHASSKVFVDLMKGDDKDAR</sequence>
<evidence type="ECO:0000313" key="3">
    <source>
        <dbReference type="EMBL" id="WEB55818.1"/>
    </source>
</evidence>
<evidence type="ECO:0000313" key="4">
    <source>
        <dbReference type="Proteomes" id="UP000232496"/>
    </source>
</evidence>
<gene>
    <name evidence="2" type="ORF">BIFLH24_01153</name>
    <name evidence="1" type="ORF">DRBB29_1123</name>
    <name evidence="3" type="ORF">PUW55_05560</name>
</gene>
<organism evidence="2 5">
    <name type="scientific">Bifidobacterium breve</name>
    <dbReference type="NCBI Taxonomy" id="1685"/>
    <lineage>
        <taxon>Bacteria</taxon>
        <taxon>Bacillati</taxon>
        <taxon>Actinomycetota</taxon>
        <taxon>Actinomycetes</taxon>
        <taxon>Bifidobacteriales</taxon>
        <taxon>Bifidobacteriaceae</taxon>
        <taxon>Bifidobacterium</taxon>
    </lineage>
</organism>
<dbReference type="EMBL" id="CP118083">
    <property type="protein sequence ID" value="WEB55818.1"/>
    <property type="molecule type" value="Genomic_DNA"/>
</dbReference>
<reference evidence="1 4" key="1">
    <citation type="submission" date="2017-09" db="EMBL/GenBank/DDBJ databases">
        <title>Comparative genomics and methylome analysis of the gut commensal Bifidobacterium breve.</title>
        <authorList>
            <person name="Bottacini F."/>
            <person name="Morrissey R."/>
            <person name="Roberts R.J."/>
            <person name="James K."/>
            <person name="van Breen J."/>
            <person name="Egan M."/>
            <person name="Lambert J."/>
            <person name="van Limpt K."/>
            <person name="Stanton C."/>
            <person name="Knol J."/>
            <person name="O' Connell Motherway M."/>
            <person name="van Sinderen D."/>
        </authorList>
    </citation>
    <scope>NUCLEOTIDE SEQUENCE [LARGE SCALE GENOMIC DNA]</scope>
    <source>
        <strain evidence="1 4">DRBB29</strain>
    </source>
</reference>
<reference evidence="2 5" key="2">
    <citation type="submission" date="2019-10" db="EMBL/GenBank/DDBJ databases">
        <authorList>
            <consortium name="Melissa Lawson"/>
            <person name="O'neill I."/>
        </authorList>
    </citation>
    <scope>NUCLEOTIDE SEQUENCE [LARGE SCALE GENOMIC DNA]</scope>
    <source>
        <strain evidence="2">LH_24</strain>
    </source>
</reference>
<reference evidence="3" key="3">
    <citation type="submission" date="2023-02" db="EMBL/GenBank/DDBJ databases">
        <authorList>
            <person name="Whidbey C."/>
        </authorList>
    </citation>
    <scope>NUCLEOTIDE SEQUENCE</scope>
    <source>
        <strain evidence="3">VSI11</strain>
    </source>
</reference>
<accession>A0A0L0LS62</accession>
<dbReference type="GeneID" id="93018752"/>
<evidence type="ECO:0000313" key="5">
    <source>
        <dbReference type="Proteomes" id="UP000494173"/>
    </source>
</evidence>
<protein>
    <submittedName>
        <fullName evidence="2">Uncharacterized protein</fullName>
    </submittedName>
</protein>
<dbReference type="EMBL" id="CABWKB010000015">
    <property type="protein sequence ID" value="VWQ19746.1"/>
    <property type="molecule type" value="Genomic_DNA"/>
</dbReference>
<evidence type="ECO:0000313" key="1">
    <source>
        <dbReference type="EMBL" id="AUE18675.1"/>
    </source>
</evidence>
<evidence type="ECO:0000313" key="2">
    <source>
        <dbReference type="EMBL" id="VWQ19746.1"/>
    </source>
</evidence>
<dbReference type="Proteomes" id="UP000494173">
    <property type="component" value="Unassembled WGS sequence"/>
</dbReference>
<dbReference type="Proteomes" id="UP000232496">
    <property type="component" value="Chromosome"/>
</dbReference>
<dbReference type="RefSeq" id="WP_003829280.1">
    <property type="nucleotide sequence ID" value="NZ_BAABSL010000006.1"/>
</dbReference>
<proteinExistence type="predicted"/>
<name>A0A0L0LS62_BIFBR</name>
<dbReference type="AlphaFoldDB" id="A0A0L0LS62"/>
<dbReference type="EMBL" id="CP023198">
    <property type="protein sequence ID" value="AUE18675.1"/>
    <property type="molecule type" value="Genomic_DNA"/>
</dbReference>